<evidence type="ECO:0000256" key="2">
    <source>
        <dbReference type="ARBA" id="ARBA00010992"/>
    </source>
</evidence>
<feature type="transmembrane region" description="Helical" evidence="7">
    <location>
        <begin position="130"/>
        <end position="149"/>
    </location>
</feature>
<keyword evidence="10" id="KW-1185">Reference proteome</keyword>
<proteinExistence type="inferred from homology"/>
<dbReference type="InterPro" id="IPR020846">
    <property type="entry name" value="MFS_dom"/>
</dbReference>
<dbReference type="PANTHER" id="PTHR48022">
    <property type="entry name" value="PLASTIDIC GLUCOSE TRANSPORTER 4"/>
    <property type="match status" value="1"/>
</dbReference>
<comment type="subcellular location">
    <subcellularLocation>
        <location evidence="1">Membrane</location>
        <topology evidence="1">Multi-pass membrane protein</topology>
    </subcellularLocation>
</comment>
<feature type="transmembrane region" description="Helical" evidence="7">
    <location>
        <begin position="220"/>
        <end position="243"/>
    </location>
</feature>
<feature type="transmembrane region" description="Helical" evidence="7">
    <location>
        <begin position="309"/>
        <end position="329"/>
    </location>
</feature>
<feature type="domain" description="Major facilitator superfamily (MFS) profile" evidence="8">
    <location>
        <begin position="49"/>
        <end position="497"/>
    </location>
</feature>
<evidence type="ECO:0000256" key="5">
    <source>
        <dbReference type="ARBA" id="ARBA00022989"/>
    </source>
</evidence>
<sequence>MKNQTKTVTVQEDAGSFHNPGIEDELTTARVYESQESQLSKWETFKKFPFSCYCVGVMIWTLNLTSFDIVAGGIVLSISQFRKHFGHQMPDGSCVVPAKWIAAFSGGPLGAQIVGQYFSSFLSDQFGKKWIIIISLIFSAGFIGVEVAASNLHTFLIGKTLNGVCLGVIQSICVSYVSDTVPLVLRGIGIALCNISFSTGPMVVYIINYCLSDKDEDDQWAYKAIFSAQWGFTVVSLIGLIFVPESPYYYIFKNKSEMAYRALQKLYKDPEASQEQHKIIKATVDQSREIAESTSYIDLLKGLDRIRTWISVTPFLILPNCGIYFTAAYTTYYFQLSGYDDRKSFRFTLGQQTISLVGCVVALFFVDSVGRRSGFLYGLGILIVFDFIIGIAGIYTHSQHAVNTTIAFMMFYGGTYNTFIGSLVYPVCAENPTSYLRSKTIALGLALTNVMNMLWSFVFPYLFNPDKANLGAKSMLIFGGISIVSWIYLFFFQTETANRSYEEIDEMYANKVPFRKFDSYVSKKNAINQEVVQERIRSDHSTTTA</sequence>
<dbReference type="Gene3D" id="1.20.1250.20">
    <property type="entry name" value="MFS general substrate transporter like domains"/>
    <property type="match status" value="1"/>
</dbReference>
<dbReference type="PANTHER" id="PTHR48022:SF22">
    <property type="entry name" value="MAJOR FACILITATOR SUPERFAMILY (MFS) PROFILE DOMAIN-CONTAINING PROTEIN"/>
    <property type="match status" value="1"/>
</dbReference>
<dbReference type="GO" id="GO:0005351">
    <property type="term" value="F:carbohydrate:proton symporter activity"/>
    <property type="evidence" value="ECO:0007669"/>
    <property type="project" value="TreeGrafter"/>
</dbReference>
<evidence type="ECO:0000256" key="4">
    <source>
        <dbReference type="ARBA" id="ARBA00022692"/>
    </source>
</evidence>
<feature type="transmembrane region" description="Helical" evidence="7">
    <location>
        <begin position="375"/>
        <end position="395"/>
    </location>
</feature>
<protein>
    <recommendedName>
        <fullName evidence="8">Major facilitator superfamily (MFS) profile domain-containing protein</fullName>
    </recommendedName>
</protein>
<evidence type="ECO:0000313" key="9">
    <source>
        <dbReference type="EMBL" id="ODQ57759.1"/>
    </source>
</evidence>
<keyword evidence="6 7" id="KW-0472">Membrane</keyword>
<dbReference type="InterPro" id="IPR005828">
    <property type="entry name" value="MFS_sugar_transport-like"/>
</dbReference>
<feature type="transmembrane region" description="Helical" evidence="7">
    <location>
        <begin position="475"/>
        <end position="492"/>
    </location>
</feature>
<dbReference type="GO" id="GO:0016020">
    <property type="term" value="C:membrane"/>
    <property type="evidence" value="ECO:0007669"/>
    <property type="project" value="UniProtKB-SubCell"/>
</dbReference>
<dbReference type="EMBL" id="KV454213">
    <property type="protein sequence ID" value="ODQ57759.1"/>
    <property type="molecule type" value="Genomic_DNA"/>
</dbReference>
<feature type="transmembrane region" description="Helical" evidence="7">
    <location>
        <begin position="155"/>
        <end position="177"/>
    </location>
</feature>
<keyword evidence="4 7" id="KW-0812">Transmembrane</keyword>
<dbReference type="InterPro" id="IPR036259">
    <property type="entry name" value="MFS_trans_sf"/>
</dbReference>
<dbReference type="GeneID" id="30199548"/>
<feature type="transmembrane region" description="Helical" evidence="7">
    <location>
        <begin position="407"/>
        <end position="428"/>
    </location>
</feature>
<evidence type="ECO:0000313" key="10">
    <source>
        <dbReference type="Proteomes" id="UP000094112"/>
    </source>
</evidence>
<comment type="similarity">
    <text evidence="2">Belongs to the major facilitator superfamily. Sugar transporter (TC 2.A.1.1) family.</text>
</comment>
<evidence type="ECO:0000259" key="8">
    <source>
        <dbReference type="PROSITE" id="PS50850"/>
    </source>
</evidence>
<accession>A0A1E3NX35</accession>
<organism evidence="9 10">
    <name type="scientific">Wickerhamomyces anomalus (strain ATCC 58044 / CBS 1984 / NCYC 433 / NRRL Y-366-8)</name>
    <name type="common">Yeast</name>
    <name type="synonym">Hansenula anomala</name>
    <dbReference type="NCBI Taxonomy" id="683960"/>
    <lineage>
        <taxon>Eukaryota</taxon>
        <taxon>Fungi</taxon>
        <taxon>Dikarya</taxon>
        <taxon>Ascomycota</taxon>
        <taxon>Saccharomycotina</taxon>
        <taxon>Saccharomycetes</taxon>
        <taxon>Phaffomycetales</taxon>
        <taxon>Wickerhamomycetaceae</taxon>
        <taxon>Wickerhamomyces</taxon>
    </lineage>
</organism>
<name>A0A1E3NX35_WICAA</name>
<dbReference type="OrthoDB" id="6612291at2759"/>
<feature type="transmembrane region" description="Helical" evidence="7">
    <location>
        <begin position="440"/>
        <end position="463"/>
    </location>
</feature>
<dbReference type="FunFam" id="1.20.1250.20:FF:000078">
    <property type="entry name" value="MFS maltose transporter, putative"/>
    <property type="match status" value="1"/>
</dbReference>
<dbReference type="SUPFAM" id="SSF103473">
    <property type="entry name" value="MFS general substrate transporter"/>
    <property type="match status" value="1"/>
</dbReference>
<keyword evidence="5 7" id="KW-1133">Transmembrane helix</keyword>
<dbReference type="AlphaFoldDB" id="A0A1E3NX35"/>
<dbReference type="Pfam" id="PF00083">
    <property type="entry name" value="Sugar_tr"/>
    <property type="match status" value="1"/>
</dbReference>
<gene>
    <name evidence="9" type="ORF">WICANDRAFT_35398</name>
</gene>
<dbReference type="PROSITE" id="PS50850">
    <property type="entry name" value="MFS"/>
    <property type="match status" value="1"/>
</dbReference>
<dbReference type="PROSITE" id="PS00216">
    <property type="entry name" value="SUGAR_TRANSPORT_1"/>
    <property type="match status" value="1"/>
</dbReference>
<feature type="transmembrane region" description="Helical" evidence="7">
    <location>
        <begin position="349"/>
        <end position="366"/>
    </location>
</feature>
<dbReference type="InterPro" id="IPR050360">
    <property type="entry name" value="MFS_Sugar_Transporters"/>
</dbReference>
<keyword evidence="3" id="KW-0813">Transport</keyword>
<reference evidence="9 10" key="1">
    <citation type="journal article" date="2016" name="Proc. Natl. Acad. Sci. U.S.A.">
        <title>Comparative genomics of biotechnologically important yeasts.</title>
        <authorList>
            <person name="Riley R."/>
            <person name="Haridas S."/>
            <person name="Wolfe K.H."/>
            <person name="Lopes M.R."/>
            <person name="Hittinger C.T."/>
            <person name="Goeker M."/>
            <person name="Salamov A.A."/>
            <person name="Wisecaver J.H."/>
            <person name="Long T.M."/>
            <person name="Calvey C.H."/>
            <person name="Aerts A.L."/>
            <person name="Barry K.W."/>
            <person name="Choi C."/>
            <person name="Clum A."/>
            <person name="Coughlan A.Y."/>
            <person name="Deshpande S."/>
            <person name="Douglass A.P."/>
            <person name="Hanson S.J."/>
            <person name="Klenk H.-P."/>
            <person name="LaButti K.M."/>
            <person name="Lapidus A."/>
            <person name="Lindquist E.A."/>
            <person name="Lipzen A.M."/>
            <person name="Meier-Kolthoff J.P."/>
            <person name="Ohm R.A."/>
            <person name="Otillar R.P."/>
            <person name="Pangilinan J.L."/>
            <person name="Peng Y."/>
            <person name="Rokas A."/>
            <person name="Rosa C.A."/>
            <person name="Scheuner C."/>
            <person name="Sibirny A.A."/>
            <person name="Slot J.C."/>
            <person name="Stielow J.B."/>
            <person name="Sun H."/>
            <person name="Kurtzman C.P."/>
            <person name="Blackwell M."/>
            <person name="Grigoriev I.V."/>
            <person name="Jeffries T.W."/>
        </authorList>
    </citation>
    <scope>NUCLEOTIDE SEQUENCE [LARGE SCALE GENOMIC DNA]</scope>
    <source>
        <strain evidence="10">ATCC 58044 / CBS 1984 / NCYC 433 / NRRL Y-366-8</strain>
    </source>
</reference>
<dbReference type="Proteomes" id="UP000094112">
    <property type="component" value="Unassembled WGS sequence"/>
</dbReference>
<dbReference type="RefSeq" id="XP_019036966.1">
    <property type="nucleotide sequence ID" value="XM_019182302.1"/>
</dbReference>
<evidence type="ECO:0000256" key="3">
    <source>
        <dbReference type="ARBA" id="ARBA00022448"/>
    </source>
</evidence>
<feature type="transmembrane region" description="Helical" evidence="7">
    <location>
        <begin position="50"/>
        <end position="78"/>
    </location>
</feature>
<feature type="transmembrane region" description="Helical" evidence="7">
    <location>
        <begin position="98"/>
        <end position="118"/>
    </location>
</feature>
<evidence type="ECO:0000256" key="1">
    <source>
        <dbReference type="ARBA" id="ARBA00004141"/>
    </source>
</evidence>
<dbReference type="InterPro" id="IPR005829">
    <property type="entry name" value="Sugar_transporter_CS"/>
</dbReference>
<evidence type="ECO:0000256" key="7">
    <source>
        <dbReference type="SAM" id="Phobius"/>
    </source>
</evidence>
<dbReference type="STRING" id="683960.A0A1E3NX35"/>
<feature type="transmembrane region" description="Helical" evidence="7">
    <location>
        <begin position="184"/>
        <end position="208"/>
    </location>
</feature>
<evidence type="ECO:0000256" key="6">
    <source>
        <dbReference type="ARBA" id="ARBA00023136"/>
    </source>
</evidence>